<dbReference type="Proteomes" id="UP001469365">
    <property type="component" value="Unassembled WGS sequence"/>
</dbReference>
<dbReference type="InterPro" id="IPR000524">
    <property type="entry name" value="Tscrpt_reg_HTH_GntR"/>
</dbReference>
<protein>
    <submittedName>
        <fullName evidence="5">FadR/GntR family transcriptional regulator</fullName>
    </submittedName>
</protein>
<dbReference type="Gene3D" id="1.20.120.530">
    <property type="entry name" value="GntR ligand-binding domain-like"/>
    <property type="match status" value="1"/>
</dbReference>
<dbReference type="InterPro" id="IPR011711">
    <property type="entry name" value="GntR_C"/>
</dbReference>
<proteinExistence type="predicted"/>
<evidence type="ECO:0000256" key="2">
    <source>
        <dbReference type="ARBA" id="ARBA00023125"/>
    </source>
</evidence>
<dbReference type="Pfam" id="PF07729">
    <property type="entry name" value="FCD"/>
    <property type="match status" value="1"/>
</dbReference>
<dbReference type="RefSeq" id="WP_341415999.1">
    <property type="nucleotide sequence ID" value="NZ_JBBPCC010000007.1"/>
</dbReference>
<dbReference type="PROSITE" id="PS50949">
    <property type="entry name" value="HTH_GNTR"/>
    <property type="match status" value="1"/>
</dbReference>
<keyword evidence="6" id="KW-1185">Reference proteome</keyword>
<dbReference type="CDD" id="cd07377">
    <property type="entry name" value="WHTH_GntR"/>
    <property type="match status" value="1"/>
</dbReference>
<dbReference type="Gene3D" id="1.10.10.10">
    <property type="entry name" value="Winged helix-like DNA-binding domain superfamily/Winged helix DNA-binding domain"/>
    <property type="match status" value="1"/>
</dbReference>
<dbReference type="SMART" id="SM00895">
    <property type="entry name" value="FCD"/>
    <property type="match status" value="1"/>
</dbReference>
<keyword evidence="2" id="KW-0238">DNA-binding</keyword>
<evidence type="ECO:0000256" key="3">
    <source>
        <dbReference type="ARBA" id="ARBA00023163"/>
    </source>
</evidence>
<dbReference type="Pfam" id="PF00392">
    <property type="entry name" value="GntR"/>
    <property type="match status" value="1"/>
</dbReference>
<evidence type="ECO:0000259" key="4">
    <source>
        <dbReference type="PROSITE" id="PS50949"/>
    </source>
</evidence>
<keyword evidence="3" id="KW-0804">Transcription</keyword>
<gene>
    <name evidence="5" type="ORF">WMW72_13475</name>
</gene>
<evidence type="ECO:0000313" key="6">
    <source>
        <dbReference type="Proteomes" id="UP001469365"/>
    </source>
</evidence>
<dbReference type="PRINTS" id="PR00035">
    <property type="entry name" value="HTHGNTR"/>
</dbReference>
<dbReference type="PANTHER" id="PTHR43537">
    <property type="entry name" value="TRANSCRIPTIONAL REGULATOR, GNTR FAMILY"/>
    <property type="match status" value="1"/>
</dbReference>
<evidence type="ECO:0000256" key="1">
    <source>
        <dbReference type="ARBA" id="ARBA00023015"/>
    </source>
</evidence>
<sequence length="232" mass="26734">MTVQKTKRLSLVEQVTMQIEYLIESGYWRVGDKLPPEPQLMEQFDVSRNTLREAIRSLVHLGLLETRQGFGTHVTATSDLEMALKKKIKKSELIETLEVRLALEREAAQLACERRTEQDLLDMKSWLDQCQAAARAKDFNEFIAMDIAFHKSVVKAAHNRMFMELYDHITDALEQSVHELLLMRTATHRAYDIHTDLLEAIEQRNVSLAVASTNHYMKVAQDSFAATMENKR</sequence>
<accession>A0ABU9DJF6</accession>
<reference evidence="5 6" key="1">
    <citation type="submission" date="2024-04" db="EMBL/GenBank/DDBJ databases">
        <title>draft genome sequnece of Paenibacillus filicis.</title>
        <authorList>
            <person name="Kim D.-U."/>
        </authorList>
    </citation>
    <scope>NUCLEOTIDE SEQUENCE [LARGE SCALE GENOMIC DNA]</scope>
    <source>
        <strain evidence="5 6">KACC14197</strain>
    </source>
</reference>
<dbReference type="InterPro" id="IPR036390">
    <property type="entry name" value="WH_DNA-bd_sf"/>
</dbReference>
<dbReference type="InterPro" id="IPR036388">
    <property type="entry name" value="WH-like_DNA-bd_sf"/>
</dbReference>
<name>A0ABU9DJF6_9BACL</name>
<evidence type="ECO:0000313" key="5">
    <source>
        <dbReference type="EMBL" id="MEK8128909.1"/>
    </source>
</evidence>
<feature type="domain" description="HTH gntR-type" evidence="4">
    <location>
        <begin position="9"/>
        <end position="77"/>
    </location>
</feature>
<comment type="caution">
    <text evidence="5">The sequence shown here is derived from an EMBL/GenBank/DDBJ whole genome shotgun (WGS) entry which is preliminary data.</text>
</comment>
<dbReference type="PANTHER" id="PTHR43537:SF47">
    <property type="entry name" value="REGULATORY PROTEIN GNTR HTH"/>
    <property type="match status" value="1"/>
</dbReference>
<organism evidence="5 6">
    <name type="scientific">Paenibacillus filicis</name>
    <dbReference type="NCBI Taxonomy" id="669464"/>
    <lineage>
        <taxon>Bacteria</taxon>
        <taxon>Bacillati</taxon>
        <taxon>Bacillota</taxon>
        <taxon>Bacilli</taxon>
        <taxon>Bacillales</taxon>
        <taxon>Paenibacillaceae</taxon>
        <taxon>Paenibacillus</taxon>
    </lineage>
</organism>
<dbReference type="SMART" id="SM00345">
    <property type="entry name" value="HTH_GNTR"/>
    <property type="match status" value="1"/>
</dbReference>
<dbReference type="SUPFAM" id="SSF48008">
    <property type="entry name" value="GntR ligand-binding domain-like"/>
    <property type="match status" value="1"/>
</dbReference>
<keyword evidence="1" id="KW-0805">Transcription regulation</keyword>
<dbReference type="InterPro" id="IPR008920">
    <property type="entry name" value="TF_FadR/GntR_C"/>
</dbReference>
<dbReference type="SUPFAM" id="SSF46785">
    <property type="entry name" value="Winged helix' DNA-binding domain"/>
    <property type="match status" value="1"/>
</dbReference>
<dbReference type="EMBL" id="JBBPCC010000007">
    <property type="protein sequence ID" value="MEK8128909.1"/>
    <property type="molecule type" value="Genomic_DNA"/>
</dbReference>